<dbReference type="EC" id="3.6.1.-" evidence="1"/>
<dbReference type="GO" id="GO:0009288">
    <property type="term" value="C:bacterial-type flagellum"/>
    <property type="evidence" value="ECO:0007669"/>
    <property type="project" value="InterPro"/>
</dbReference>
<dbReference type="GO" id="GO:0050920">
    <property type="term" value="P:regulation of chemotaxis"/>
    <property type="evidence" value="ECO:0007669"/>
    <property type="project" value="InterPro"/>
</dbReference>
<organism evidence="1">
    <name type="scientific">Methyloraptor flagellatus</name>
    <dbReference type="NCBI Taxonomy" id="3162530"/>
    <lineage>
        <taxon>Bacteria</taxon>
        <taxon>Pseudomonadati</taxon>
        <taxon>Pseudomonadota</taxon>
        <taxon>Alphaproteobacteria</taxon>
        <taxon>Hyphomicrobiales</taxon>
        <taxon>Ancalomicrobiaceae</taxon>
        <taxon>Methyloraptor</taxon>
    </lineage>
</organism>
<name>A0AAU7X6X8_9HYPH</name>
<dbReference type="Pfam" id="PF04344">
    <property type="entry name" value="CheZ"/>
    <property type="match status" value="1"/>
</dbReference>
<dbReference type="Gene3D" id="1.10.287.500">
    <property type="entry name" value="Helix hairpin bin"/>
    <property type="match status" value="2"/>
</dbReference>
<dbReference type="SUPFAM" id="SSF75708">
    <property type="entry name" value="Chemotaxis phosphatase CheZ"/>
    <property type="match status" value="1"/>
</dbReference>
<gene>
    <name evidence="1" type="ORF">ABS361_13900</name>
</gene>
<accession>A0AAU7X6X8</accession>
<dbReference type="AlphaFoldDB" id="A0AAU7X6X8"/>
<dbReference type="KEGG" id="mflg:ABS361_13900"/>
<proteinExistence type="predicted"/>
<dbReference type="EMBL" id="CP158568">
    <property type="protein sequence ID" value="XBY43191.1"/>
    <property type="molecule type" value="Genomic_DNA"/>
</dbReference>
<protein>
    <submittedName>
        <fullName evidence="1">Protein phosphatase CheZ</fullName>
        <ecNumber evidence="1">3.6.1.-</ecNumber>
    </submittedName>
</protein>
<keyword evidence="1" id="KW-0378">Hydrolase</keyword>
<dbReference type="GO" id="GO:0016787">
    <property type="term" value="F:hydrolase activity"/>
    <property type="evidence" value="ECO:0007669"/>
    <property type="project" value="UniProtKB-KW"/>
</dbReference>
<evidence type="ECO:0000313" key="1">
    <source>
        <dbReference type="EMBL" id="XBY43191.1"/>
    </source>
</evidence>
<dbReference type="RefSeq" id="WP_407048291.1">
    <property type="nucleotide sequence ID" value="NZ_CP158568.1"/>
</dbReference>
<sequence>MAQPNAEQLSHIVEFLKRERHDMSLQDVMELAEKMALTLDESVSTVDTLLHDELKSIAGEIANLKHEIGTIRPDHVRFDKIPEAGLELDAVVEATESATHTIMESAEKIMAADAADPVAYKTMVDQEIITIFEACTFQDITGQRIRKVVRTLSWIEDRVAMLAQKLKMAGAKIEDEPAEETEDERRMRELILHGPQLAGEGVSQNFVDDVFSSSDQDDIDKLFS</sequence>
<dbReference type="InterPro" id="IPR007439">
    <property type="entry name" value="Chemotax_Pase_CheZ"/>
</dbReference>
<reference evidence="1" key="1">
    <citation type="submission" date="2024-06" db="EMBL/GenBank/DDBJ databases">
        <title>Methylostella associata gen. nov., sp. nov., a novel Ancalomicrobiaceae-affiliated facultatively methylotrophic bacteria that feed on methanotrophs of the genus Methylococcus.</title>
        <authorList>
            <person name="Saltykova V."/>
            <person name="Danilova O.V."/>
            <person name="Oshkin I.Y."/>
            <person name="Belova S.E."/>
            <person name="Pimenov N.V."/>
            <person name="Dedysh S.N."/>
        </authorList>
    </citation>
    <scope>NUCLEOTIDE SEQUENCE</scope>
    <source>
        <strain evidence="1">S20</strain>
    </source>
</reference>